<keyword evidence="2" id="KW-1185">Reference proteome</keyword>
<dbReference type="EMBL" id="JPOS01000029">
    <property type="protein sequence ID" value="KGE87987.1"/>
    <property type="molecule type" value="Genomic_DNA"/>
</dbReference>
<accession>A0A098SA77</accession>
<name>A0A098SA77_9BACT</name>
<proteinExistence type="predicted"/>
<comment type="caution">
    <text evidence="1">The sequence shown here is derived from an EMBL/GenBank/DDBJ whole genome shotgun (WGS) entry which is preliminary data.</text>
</comment>
<sequence>MTSFGQLTLSKNHVLCQGTKRFALSERLRELCCLLGQGSVYEQASETLFTSLTEEICDYETYTVGTSVYNTTGIYTDTLSSVVTGCDSIVTLDLTVHPTLFTDLTEEICDGETYTVGTSDYTTSGNYVD</sequence>
<evidence type="ECO:0000313" key="1">
    <source>
        <dbReference type="EMBL" id="KGE87987.1"/>
    </source>
</evidence>
<evidence type="ECO:0000313" key="2">
    <source>
        <dbReference type="Proteomes" id="UP000029736"/>
    </source>
</evidence>
<dbReference type="AlphaFoldDB" id="A0A098SA77"/>
<dbReference type="Proteomes" id="UP000029736">
    <property type="component" value="Unassembled WGS sequence"/>
</dbReference>
<organism evidence="1 2">
    <name type="scientific">Phaeodactylibacter xiamenensis</name>
    <dbReference type="NCBI Taxonomy" id="1524460"/>
    <lineage>
        <taxon>Bacteria</taxon>
        <taxon>Pseudomonadati</taxon>
        <taxon>Bacteroidota</taxon>
        <taxon>Saprospiria</taxon>
        <taxon>Saprospirales</taxon>
        <taxon>Haliscomenobacteraceae</taxon>
        <taxon>Phaeodactylibacter</taxon>
    </lineage>
</organism>
<reference evidence="1 2" key="1">
    <citation type="journal article" date="2014" name="Int. J. Syst. Evol. Microbiol.">
        <title>Phaeodactylibacter xiamenensis gen. nov., sp. nov., a member of the family Saprospiraceae isolated from the marine alga Phaeodactylum tricornutum.</title>
        <authorList>
            <person name="Chen Z.Jr."/>
            <person name="Lei X."/>
            <person name="Lai Q."/>
            <person name="Li Y."/>
            <person name="Zhang B."/>
            <person name="Zhang J."/>
            <person name="Zhang H."/>
            <person name="Yang L."/>
            <person name="Zheng W."/>
            <person name="Tian Y."/>
            <person name="Yu Z."/>
            <person name="Xu H.Jr."/>
            <person name="Zheng T."/>
        </authorList>
    </citation>
    <scope>NUCLEOTIDE SEQUENCE [LARGE SCALE GENOMIC DNA]</scope>
    <source>
        <strain evidence="1 2">KD52</strain>
    </source>
</reference>
<dbReference type="STRING" id="1524460.IX84_12805"/>
<protein>
    <submittedName>
        <fullName evidence="1">Uncharacterized protein</fullName>
    </submittedName>
</protein>
<gene>
    <name evidence="1" type="ORF">IX84_12805</name>
</gene>
<feature type="non-terminal residue" evidence="1">
    <location>
        <position position="129"/>
    </location>
</feature>